<accession>A0ABY8WUI8</accession>
<reference evidence="2 3" key="1">
    <citation type="journal article" date="2023" name="Cell">
        <title>Genetic manipulation of Patescibacteria provides mechanistic insights into microbial dark matter and the epibiotic lifestyle.</title>
        <authorList>
            <person name="Wang Y."/>
            <person name="Gallagher L.A."/>
            <person name="Andrade P.A."/>
            <person name="Liu A."/>
            <person name="Humphreys I.R."/>
            <person name="Turkarslan S."/>
            <person name="Cutler K.J."/>
            <person name="Arrieta-Ortiz M.L."/>
            <person name="Li Y."/>
            <person name="Radey M.C."/>
            <person name="McLean J.S."/>
            <person name="Cong Q."/>
            <person name="Baker D."/>
            <person name="Baliga N.S."/>
            <person name="Peterson S.B."/>
            <person name="Mougous J.D."/>
        </authorList>
    </citation>
    <scope>NUCLEOTIDE SEQUENCE [LARGE SCALE GENOMIC DNA]</scope>
    <source>
        <strain evidence="2 3">ML1</strain>
    </source>
</reference>
<protein>
    <submittedName>
        <fullName evidence="2">Uncharacterized protein</fullName>
    </submittedName>
</protein>
<proteinExistence type="predicted"/>
<feature type="region of interest" description="Disordered" evidence="1">
    <location>
        <begin position="1"/>
        <end position="63"/>
    </location>
</feature>
<evidence type="ECO:0000256" key="1">
    <source>
        <dbReference type="SAM" id="MobiDB-lite"/>
    </source>
</evidence>
<dbReference type="EMBL" id="CP124550">
    <property type="protein sequence ID" value="WIO45989.1"/>
    <property type="molecule type" value="Genomic_DNA"/>
</dbReference>
<evidence type="ECO:0000313" key="2">
    <source>
        <dbReference type="EMBL" id="WIO45989.1"/>
    </source>
</evidence>
<sequence length="63" mass="6991">MGFFEDRSKDAYDRAAHAVQNGTASREQREMNAKAAKTAGSMGNKARAAEQGRLKSERDSSRW</sequence>
<keyword evidence="3" id="KW-1185">Reference proteome</keyword>
<gene>
    <name evidence="2" type="ORF">SEML1_0362</name>
</gene>
<dbReference type="RefSeq" id="WP_376754352.1">
    <property type="nucleotide sequence ID" value="NZ_CP124550.1"/>
</dbReference>
<feature type="compositionally biased region" description="Basic and acidic residues" evidence="1">
    <location>
        <begin position="47"/>
        <end position="63"/>
    </location>
</feature>
<name>A0ABY8WUI8_9BACT</name>
<feature type="compositionally biased region" description="Basic and acidic residues" evidence="1">
    <location>
        <begin position="1"/>
        <end position="16"/>
    </location>
</feature>
<evidence type="ECO:0000313" key="3">
    <source>
        <dbReference type="Proteomes" id="UP001177295"/>
    </source>
</evidence>
<dbReference type="Proteomes" id="UP001177295">
    <property type="component" value="Chromosome"/>
</dbReference>
<organism evidence="2 3">
    <name type="scientific">Candidatus Southlakia epibionticum</name>
    <dbReference type="NCBI Taxonomy" id="3043284"/>
    <lineage>
        <taxon>Bacteria</taxon>
        <taxon>Candidatus Saccharimonadota</taxon>
        <taxon>Candidatus Saccharimonadia</taxon>
        <taxon>Candidatus Saccharimonadales</taxon>
        <taxon>Candidatus Saccharimonadaceae</taxon>
        <taxon>Candidatus Southlakia</taxon>
    </lineage>
</organism>